<dbReference type="SUPFAM" id="SSF53474">
    <property type="entry name" value="alpha/beta-Hydrolases"/>
    <property type="match status" value="1"/>
</dbReference>
<evidence type="ECO:0000259" key="4">
    <source>
        <dbReference type="Pfam" id="PF00326"/>
    </source>
</evidence>
<dbReference type="EMBL" id="NMUL01000008">
    <property type="protein sequence ID" value="OXM69110.1"/>
    <property type="molecule type" value="Genomic_DNA"/>
</dbReference>
<dbReference type="Pfam" id="PF00326">
    <property type="entry name" value="Peptidase_S9"/>
    <property type="match status" value="1"/>
</dbReference>
<name>A0A229TDQ0_9PSEU</name>
<dbReference type="InterPro" id="IPR001375">
    <property type="entry name" value="Peptidase_S9_cat"/>
</dbReference>
<dbReference type="SUPFAM" id="SSF69304">
    <property type="entry name" value="Tricorn protease N-terminal domain"/>
    <property type="match status" value="1"/>
</dbReference>
<evidence type="ECO:0000313" key="6">
    <source>
        <dbReference type="Proteomes" id="UP000215199"/>
    </source>
</evidence>
<keyword evidence="6" id="KW-1185">Reference proteome</keyword>
<dbReference type="Gene3D" id="2.120.10.30">
    <property type="entry name" value="TolB, C-terminal domain"/>
    <property type="match status" value="1"/>
</dbReference>
<feature type="region of interest" description="Disordered" evidence="3">
    <location>
        <begin position="50"/>
        <end position="77"/>
    </location>
</feature>
<dbReference type="InterPro" id="IPR011042">
    <property type="entry name" value="6-blade_b-propeller_TolB-like"/>
</dbReference>
<evidence type="ECO:0000256" key="3">
    <source>
        <dbReference type="SAM" id="MobiDB-lite"/>
    </source>
</evidence>
<evidence type="ECO:0000313" key="5">
    <source>
        <dbReference type="EMBL" id="OXM69110.1"/>
    </source>
</evidence>
<evidence type="ECO:0000256" key="2">
    <source>
        <dbReference type="ARBA" id="ARBA00022825"/>
    </source>
</evidence>
<accession>A0A229TDQ0</accession>
<evidence type="ECO:0000256" key="1">
    <source>
        <dbReference type="ARBA" id="ARBA00022801"/>
    </source>
</evidence>
<comment type="caution">
    <text evidence="5">The sequence shown here is derived from an EMBL/GenBank/DDBJ whole genome shotgun (WGS) entry which is preliminary data.</text>
</comment>
<dbReference type="RefSeq" id="WP_093947265.1">
    <property type="nucleotide sequence ID" value="NZ_NMUL01000008.1"/>
</dbReference>
<proteinExistence type="predicted"/>
<keyword evidence="1" id="KW-0378">Hydrolase</keyword>
<protein>
    <submittedName>
        <fullName evidence="5">S9 family peptidase</fullName>
    </submittedName>
</protein>
<dbReference type="Proteomes" id="UP000215199">
    <property type="component" value="Unassembled WGS sequence"/>
</dbReference>
<organism evidence="5 6">
    <name type="scientific">Amycolatopsis vastitatis</name>
    <dbReference type="NCBI Taxonomy" id="1905142"/>
    <lineage>
        <taxon>Bacteria</taxon>
        <taxon>Bacillati</taxon>
        <taxon>Actinomycetota</taxon>
        <taxon>Actinomycetes</taxon>
        <taxon>Pseudonocardiales</taxon>
        <taxon>Pseudonocardiaceae</taxon>
        <taxon>Amycolatopsis</taxon>
    </lineage>
</organism>
<dbReference type="InterPro" id="IPR029058">
    <property type="entry name" value="AB_hydrolase_fold"/>
</dbReference>
<dbReference type="InterPro" id="IPR011659">
    <property type="entry name" value="WD40"/>
</dbReference>
<sequence length="701" mass="74300">MTELTAEAVVDRIVPRTPRLSPDGRWVAFVSGAIGRTGKHPVSGLWLAPADGSAPPRELAPSDAEDHEPRWAPDSGSVFFLSDRDERGTAQLYRVGLDGGAPERLTDWTAGVHAHVWLPGRAGVVAEAKSDRSADSGGGANGPGVVAAQDEIGRSADPEVGANGSGEAQSRIPVPDPGVVVFVAPDRDFQPADPRVRVVTASGTRTGEPGRTWDTVARPDRLWLLDPRTRAVSALGNFGQRHVVEVAARPDGGALAVFTWSVADRDPGLFEPGLHLVDPGTGAVRDLGTPALEASSLTWWRGETGWHLAYLGLTPPGLVGGRAVFEVGETSGEHRNLTAGLTVCPDELVPAGDGPPLALFAEGLDTTVRRLEPATRTFAELTRAPGSLKSLSAGGGKIAVVASTATEPDAVHAGSPAGPLARLTESPLPGIRWGTRERLSYRAEDGLELDGLLILPPGKTREDGPFPLVTLVHGGPDDRYADRFHLNWYPSGQWLATAGFAVFLPNPRGGWGHGHAFAVSVAGAVGGAEFTDILTGIDRLVDDGVADPRRLGIGGGSHGGFMAAWAVTQTDRFAAALVSAGVIDWRVLAATGDLTRFDAALGGPDGSTSPITHAHHIRTPVLILHGEEDTNVPLSQADLLHHALRDRGVEHEYVVYPREGHSFRERGHQIDVLRRAREWFSRWLAPERLPSVRIGQEARPV</sequence>
<dbReference type="Pfam" id="PF07676">
    <property type="entry name" value="PD40"/>
    <property type="match status" value="2"/>
</dbReference>
<dbReference type="AlphaFoldDB" id="A0A229TDQ0"/>
<dbReference type="GO" id="GO:0006508">
    <property type="term" value="P:proteolysis"/>
    <property type="evidence" value="ECO:0007669"/>
    <property type="project" value="InterPro"/>
</dbReference>
<dbReference type="PANTHER" id="PTHR42776">
    <property type="entry name" value="SERINE PEPTIDASE S9 FAMILY MEMBER"/>
    <property type="match status" value="1"/>
</dbReference>
<keyword evidence="2" id="KW-0720">Serine protease</keyword>
<reference evidence="6" key="1">
    <citation type="submission" date="2017-07" db="EMBL/GenBank/DDBJ databases">
        <title>Comparative genome mining reveals phylogenetic distribution patterns of secondary metabolites in Amycolatopsis.</title>
        <authorList>
            <person name="Adamek M."/>
            <person name="Alanjary M."/>
            <person name="Sales-Ortells H."/>
            <person name="Goodfellow M."/>
            <person name="Bull A.T."/>
            <person name="Kalinowski J."/>
            <person name="Ziemert N."/>
        </authorList>
    </citation>
    <scope>NUCLEOTIDE SEQUENCE [LARGE SCALE GENOMIC DNA]</scope>
    <source>
        <strain evidence="6">H5</strain>
    </source>
</reference>
<dbReference type="Gene3D" id="3.40.50.1820">
    <property type="entry name" value="alpha/beta hydrolase"/>
    <property type="match status" value="1"/>
</dbReference>
<gene>
    <name evidence="5" type="ORF">CF165_10455</name>
</gene>
<dbReference type="OrthoDB" id="3325701at2"/>
<dbReference type="PANTHER" id="PTHR42776:SF27">
    <property type="entry name" value="DIPEPTIDYL PEPTIDASE FAMILY MEMBER 6"/>
    <property type="match status" value="1"/>
</dbReference>
<feature type="domain" description="Peptidase S9 prolyl oligopeptidase catalytic" evidence="4">
    <location>
        <begin position="493"/>
        <end position="685"/>
    </location>
</feature>
<keyword evidence="2" id="KW-0645">Protease</keyword>
<dbReference type="GO" id="GO:0004252">
    <property type="term" value="F:serine-type endopeptidase activity"/>
    <property type="evidence" value="ECO:0007669"/>
    <property type="project" value="TreeGrafter"/>
</dbReference>